<evidence type="ECO:0000313" key="8">
    <source>
        <dbReference type="Proteomes" id="UP000202031"/>
    </source>
</evidence>
<dbReference type="SMART" id="SM01005">
    <property type="entry name" value="Ala_racemase_C"/>
    <property type="match status" value="1"/>
</dbReference>
<feature type="binding site" evidence="5">
    <location>
        <position position="288"/>
    </location>
    <ligand>
        <name>substrate</name>
    </ligand>
</feature>
<dbReference type="SUPFAM" id="SSF51419">
    <property type="entry name" value="PLP-binding barrel"/>
    <property type="match status" value="1"/>
</dbReference>
<dbReference type="GO" id="GO:0030632">
    <property type="term" value="P:D-alanine biosynthetic process"/>
    <property type="evidence" value="ECO:0007669"/>
    <property type="project" value="TreeGrafter"/>
</dbReference>
<dbReference type="GO" id="GO:0008784">
    <property type="term" value="F:alanine racemase activity"/>
    <property type="evidence" value="ECO:0007669"/>
    <property type="project" value="UniProtKB-EC"/>
</dbReference>
<dbReference type="PANTHER" id="PTHR30511:SF0">
    <property type="entry name" value="ALANINE RACEMASE, CATABOLIC-RELATED"/>
    <property type="match status" value="1"/>
</dbReference>
<dbReference type="Pfam" id="PF01168">
    <property type="entry name" value="Ala_racemase_N"/>
    <property type="match status" value="1"/>
</dbReference>
<evidence type="ECO:0000256" key="5">
    <source>
        <dbReference type="PIRSR" id="PIRSR600821-52"/>
    </source>
</evidence>
<feature type="modified residue" description="N6-(pyridoxal phosphate)lysine" evidence="4">
    <location>
        <position position="33"/>
    </location>
</feature>
<evidence type="ECO:0000256" key="4">
    <source>
        <dbReference type="PIRSR" id="PIRSR600821-50"/>
    </source>
</evidence>
<dbReference type="GeneID" id="46921868"/>
<dbReference type="Pfam" id="PF00842">
    <property type="entry name" value="Ala_racemase_C"/>
    <property type="match status" value="1"/>
</dbReference>
<reference evidence="8" key="1">
    <citation type="journal article" date="2017" name="Genome Biol. Evol.">
        <title>Comparative Genomic Analysis Identifies a Campylobacter Clade Deficient in Selenium Metabolism.</title>
        <authorList>
            <person name="Miller W.G."/>
            <person name="Yee E."/>
            <person name="Lopes B.S."/>
            <person name="Chapman M.H."/>
            <person name="Huynh S."/>
            <person name="Bono J.L."/>
            <person name="Parker C.T."/>
            <person name="Strachan N.J.C."/>
            <person name="Forbes K.J."/>
        </authorList>
    </citation>
    <scope>NUCLEOTIDE SEQUENCE [LARGE SCALE GENOMIC DNA]</scope>
    <source>
        <strain evidence="8">NCTC 13004</strain>
    </source>
</reference>
<dbReference type="PROSITE" id="PS00395">
    <property type="entry name" value="ALANINE_RACEMASE"/>
    <property type="match status" value="1"/>
</dbReference>
<feature type="domain" description="Alanine racemase C-terminal" evidence="6">
    <location>
        <begin position="221"/>
        <end position="333"/>
    </location>
</feature>
<reference evidence="8" key="2">
    <citation type="journal article" date="2017" name="Genome Biol. Evol.">
        <title>Comparative genomic analysis identifies a Campylobacter clade deficient in selenium metabolism.</title>
        <authorList>
            <person name="Miller W.G."/>
            <person name="Yee E."/>
            <person name="Lopes B.S."/>
            <person name="Chapman M.H."/>
            <person name="Huynh S."/>
            <person name="Bono J.L."/>
            <person name="Parker C.T."/>
            <person name="Strachan N.J.C."/>
            <person name="Forbes K.J."/>
        </authorList>
    </citation>
    <scope>NUCLEOTIDE SEQUENCE [LARGE SCALE GENOMIC DNA]</scope>
    <source>
        <strain evidence="8">NCTC 13004</strain>
    </source>
</reference>
<dbReference type="Proteomes" id="UP000202031">
    <property type="component" value="Chromosome"/>
</dbReference>
<comment type="cofactor">
    <cofactor evidence="1 4">
        <name>pyridoxal 5'-phosphate</name>
        <dbReference type="ChEBI" id="CHEBI:597326"/>
    </cofactor>
</comment>
<dbReference type="PRINTS" id="PR00992">
    <property type="entry name" value="ALARACEMASE"/>
</dbReference>
<dbReference type="InterPro" id="IPR001608">
    <property type="entry name" value="Ala_racemase_N"/>
</dbReference>
<dbReference type="InterPro" id="IPR029066">
    <property type="entry name" value="PLP-binding_barrel"/>
</dbReference>
<dbReference type="KEGG" id="clx:CLAN_1401"/>
<dbReference type="RefSeq" id="WP_100590921.1">
    <property type="nucleotide sequence ID" value="NZ_CP015578.1"/>
</dbReference>
<feature type="binding site" evidence="5">
    <location>
        <position position="118"/>
    </location>
    <ligand>
        <name>substrate</name>
    </ligand>
</feature>
<dbReference type="Gene3D" id="3.20.20.10">
    <property type="entry name" value="Alanine racemase"/>
    <property type="match status" value="1"/>
</dbReference>
<dbReference type="GO" id="GO:0030170">
    <property type="term" value="F:pyridoxal phosphate binding"/>
    <property type="evidence" value="ECO:0007669"/>
    <property type="project" value="TreeGrafter"/>
</dbReference>
<keyword evidence="2 4" id="KW-0663">Pyridoxal phosphate</keyword>
<dbReference type="Gene3D" id="2.40.37.10">
    <property type="entry name" value="Lyase, Ornithine Decarboxylase, Chain A, domain 1"/>
    <property type="match status" value="1"/>
</dbReference>
<dbReference type="InterPro" id="IPR020622">
    <property type="entry name" value="Ala_racemase_pyridoxalP-BS"/>
</dbReference>
<evidence type="ECO:0000313" key="7">
    <source>
        <dbReference type="EMBL" id="ARQ98124.1"/>
    </source>
</evidence>
<dbReference type="InterPro" id="IPR009006">
    <property type="entry name" value="Ala_racemase/Decarboxylase_C"/>
</dbReference>
<protein>
    <submittedName>
        <fullName evidence="7">Alanine racemase</fullName>
        <ecNumber evidence="7">5.1.1.1</ecNumber>
    </submittedName>
</protein>
<dbReference type="GO" id="GO:0009252">
    <property type="term" value="P:peptidoglycan biosynthetic process"/>
    <property type="evidence" value="ECO:0007669"/>
    <property type="project" value="TreeGrafter"/>
</dbReference>
<name>A0A1X9SPE9_9BACT</name>
<dbReference type="InterPro" id="IPR000821">
    <property type="entry name" value="Ala_racemase"/>
</dbReference>
<dbReference type="SUPFAM" id="SSF50621">
    <property type="entry name" value="Alanine racemase C-terminal domain-like"/>
    <property type="match status" value="1"/>
</dbReference>
<dbReference type="CDD" id="cd00430">
    <property type="entry name" value="PLPDE_III_AR"/>
    <property type="match status" value="1"/>
</dbReference>
<dbReference type="EMBL" id="CP015578">
    <property type="protein sequence ID" value="ARQ98124.1"/>
    <property type="molecule type" value="Genomic_DNA"/>
</dbReference>
<evidence type="ECO:0000259" key="6">
    <source>
        <dbReference type="SMART" id="SM01005"/>
    </source>
</evidence>
<evidence type="ECO:0000256" key="3">
    <source>
        <dbReference type="ARBA" id="ARBA00023235"/>
    </source>
</evidence>
<sequence length="334" mass="37149">MSEILLSKSAYTHNLTQIANKIGSKDRIIAVLKDNAYGHGALLMGKIASEFGIKIACVKSEFEAKELSELFDHIIVLSHLPNGNESGEFIYAINELRALELIKPKTQIHLAIDTLMHRNGINIDEIEEAINIIKKRNLILKGAFTHFRASDEHGGDYFVQKDNFNTAKTKIKKLFKGELIFHSHNSAAIERSADIGDEYVRAGMAQFGYFGFNDSLGLKRVLSLYADRISSRVLHTGQSVGYGGTFTATSDMNIATYDLGYGDGLLRYNGKGELYLANGKPILGKMSMDSFSSIDMGERICVFDNADIWAEFFGTINYDILVKLSPTITRRVVE</sequence>
<proteinExistence type="predicted"/>
<evidence type="ECO:0000256" key="1">
    <source>
        <dbReference type="ARBA" id="ARBA00001933"/>
    </source>
</evidence>
<keyword evidence="3 7" id="KW-0413">Isomerase</keyword>
<dbReference type="NCBIfam" id="NF000791">
    <property type="entry name" value="PRK00053.2-2"/>
    <property type="match status" value="1"/>
</dbReference>
<organism evidence="7 8">
    <name type="scientific">Campylobacter lanienae NCTC 13004</name>
    <dbReference type="NCBI Taxonomy" id="1031753"/>
    <lineage>
        <taxon>Bacteria</taxon>
        <taxon>Pseudomonadati</taxon>
        <taxon>Campylobacterota</taxon>
        <taxon>Epsilonproteobacteria</taxon>
        <taxon>Campylobacterales</taxon>
        <taxon>Campylobacteraceae</taxon>
        <taxon>Campylobacter</taxon>
    </lineage>
</organism>
<dbReference type="PANTHER" id="PTHR30511">
    <property type="entry name" value="ALANINE RACEMASE"/>
    <property type="match status" value="1"/>
</dbReference>
<dbReference type="AlphaFoldDB" id="A0A1X9SPE9"/>
<dbReference type="GO" id="GO:0005829">
    <property type="term" value="C:cytosol"/>
    <property type="evidence" value="ECO:0007669"/>
    <property type="project" value="TreeGrafter"/>
</dbReference>
<gene>
    <name evidence="7" type="primary">alr</name>
    <name evidence="7" type="ORF">CLAN_1401</name>
</gene>
<dbReference type="InterPro" id="IPR011079">
    <property type="entry name" value="Ala_racemase_C"/>
</dbReference>
<accession>A0A1X9SPE9</accession>
<dbReference type="EC" id="5.1.1.1" evidence="7"/>
<evidence type="ECO:0000256" key="2">
    <source>
        <dbReference type="ARBA" id="ARBA00022898"/>
    </source>
</evidence>